<evidence type="ECO:0000313" key="3">
    <source>
        <dbReference type="Proteomes" id="UP001528411"/>
    </source>
</evidence>
<dbReference type="RefSeq" id="WP_215962035.1">
    <property type="nucleotide sequence ID" value="NZ_JAQOMS010000002.1"/>
</dbReference>
<sequence length="446" mass="49182">MRLATKIILLCILYSSVAASDEYHYKNLLVGTKAIGLGGAFTAISDDLSAVFFNPAGLTNTVNSNSASISTFAWEKTTFYDAFSDGSDFARSSFSIVPSFLGVGNKKGDWHWSIGFGVSDLSTERNYSEVVHPIIGDENNTIGEQTEFGNVDLDNSSLNLGFGAAHRINSNLSFGGSFIVKYKKFETIQGSGVSQIYFTPTDDIYSGFSALRRIKDETILITPTLGILYQTPALNIGLKIAKDFTIDRSFTAVHNIFVSSPTPLPPTSKPATVGTVEGTEAQESSANITLGLAKRRNNFEWSFDVDYFSEVTVEEHVINEFHPPITRDLERVVNYSLGLTFYKTDRKYFRFGIFTDNSNGKIDTTQPFQRVEDIDMLGLSVDYTSDSFGFPMSVGAYIKYGKGDVRLGDLRVVEKIVGLPLYPPRSEFDLSEASKSLFVVFLSANF</sequence>
<proteinExistence type="predicted"/>
<name>A0ABT5FC85_9GAMM</name>
<accession>A0ABT5FC85</accession>
<organism evidence="2 3">
    <name type="scientific">Psychrosphaera algicola</name>
    <dbReference type="NCBI Taxonomy" id="3023714"/>
    <lineage>
        <taxon>Bacteria</taxon>
        <taxon>Pseudomonadati</taxon>
        <taxon>Pseudomonadota</taxon>
        <taxon>Gammaproteobacteria</taxon>
        <taxon>Alteromonadales</taxon>
        <taxon>Pseudoalteromonadaceae</taxon>
        <taxon>Psychrosphaera</taxon>
    </lineage>
</organism>
<evidence type="ECO:0000313" key="2">
    <source>
        <dbReference type="EMBL" id="MDC2888185.1"/>
    </source>
</evidence>
<evidence type="ECO:0000256" key="1">
    <source>
        <dbReference type="SAM" id="SignalP"/>
    </source>
</evidence>
<dbReference type="EMBL" id="JAQOMS010000002">
    <property type="protein sequence ID" value="MDC2888185.1"/>
    <property type="molecule type" value="Genomic_DNA"/>
</dbReference>
<keyword evidence="3" id="KW-1185">Reference proteome</keyword>
<keyword evidence="1" id="KW-0732">Signal</keyword>
<feature type="chain" id="PRO_5046626143" description="Long-chain fatty acid transport protein" evidence="1">
    <location>
        <begin position="21"/>
        <end position="446"/>
    </location>
</feature>
<protein>
    <recommendedName>
        <fullName evidence="4">Long-chain fatty acid transport protein</fullName>
    </recommendedName>
</protein>
<reference evidence="2 3" key="1">
    <citation type="submission" date="2023-01" db="EMBL/GenBank/DDBJ databases">
        <title>Psychrosphaera sp. nov., isolated from marine algae.</title>
        <authorList>
            <person name="Bayburt H."/>
            <person name="Choi B.J."/>
            <person name="Kim J.M."/>
            <person name="Choi D.G."/>
            <person name="Jeon C.O."/>
        </authorList>
    </citation>
    <scope>NUCLEOTIDE SEQUENCE [LARGE SCALE GENOMIC DNA]</scope>
    <source>
        <strain evidence="2 3">G1-22</strain>
    </source>
</reference>
<gene>
    <name evidence="2" type="ORF">PN838_04435</name>
</gene>
<feature type="signal peptide" evidence="1">
    <location>
        <begin position="1"/>
        <end position="20"/>
    </location>
</feature>
<comment type="caution">
    <text evidence="2">The sequence shown here is derived from an EMBL/GenBank/DDBJ whole genome shotgun (WGS) entry which is preliminary data.</text>
</comment>
<dbReference type="Proteomes" id="UP001528411">
    <property type="component" value="Unassembled WGS sequence"/>
</dbReference>
<evidence type="ECO:0008006" key="4">
    <source>
        <dbReference type="Google" id="ProtNLM"/>
    </source>
</evidence>